<organism evidence="2 3">
    <name type="scientific">Candidatus Rothia avistercoris</name>
    <dbReference type="NCBI Taxonomy" id="2840479"/>
    <lineage>
        <taxon>Bacteria</taxon>
        <taxon>Bacillati</taxon>
        <taxon>Actinomycetota</taxon>
        <taxon>Actinomycetes</taxon>
        <taxon>Micrococcales</taxon>
        <taxon>Micrococcaceae</taxon>
        <taxon>Rothia</taxon>
    </lineage>
</organism>
<proteinExistence type="predicted"/>
<keyword evidence="1" id="KW-1133">Transmembrane helix</keyword>
<feature type="transmembrane region" description="Helical" evidence="1">
    <location>
        <begin position="25"/>
        <end position="49"/>
    </location>
</feature>
<protein>
    <submittedName>
        <fullName evidence="2">Uncharacterized protein</fullName>
    </submittedName>
</protein>
<feature type="transmembrane region" description="Helical" evidence="1">
    <location>
        <begin position="69"/>
        <end position="87"/>
    </location>
</feature>
<comment type="caution">
    <text evidence="2">The sequence shown here is derived from an EMBL/GenBank/DDBJ whole genome shotgun (WGS) entry which is preliminary data.</text>
</comment>
<keyword evidence="1" id="KW-0812">Transmembrane</keyword>
<evidence type="ECO:0000313" key="2">
    <source>
        <dbReference type="EMBL" id="HJD50657.1"/>
    </source>
</evidence>
<evidence type="ECO:0000256" key="1">
    <source>
        <dbReference type="SAM" id="Phobius"/>
    </source>
</evidence>
<reference evidence="2" key="2">
    <citation type="submission" date="2021-04" db="EMBL/GenBank/DDBJ databases">
        <authorList>
            <person name="Gilroy R."/>
        </authorList>
    </citation>
    <scope>NUCLEOTIDE SEQUENCE</scope>
    <source>
        <strain evidence="2">ChiHjej10B9-4811</strain>
    </source>
</reference>
<evidence type="ECO:0000313" key="3">
    <source>
        <dbReference type="Proteomes" id="UP000823908"/>
    </source>
</evidence>
<reference evidence="2" key="1">
    <citation type="journal article" date="2021" name="PeerJ">
        <title>Extensive microbial diversity within the chicken gut microbiome revealed by metagenomics and culture.</title>
        <authorList>
            <person name="Gilroy R."/>
            <person name="Ravi A."/>
            <person name="Getino M."/>
            <person name="Pursley I."/>
            <person name="Horton D.L."/>
            <person name="Alikhan N.F."/>
            <person name="Baker D."/>
            <person name="Gharbi K."/>
            <person name="Hall N."/>
            <person name="Watson M."/>
            <person name="Adriaenssens E.M."/>
            <person name="Foster-Nyarko E."/>
            <person name="Jarju S."/>
            <person name="Secka A."/>
            <person name="Antonio M."/>
            <person name="Oren A."/>
            <person name="Chaudhuri R.R."/>
            <person name="La Ragione R."/>
            <person name="Hildebrand F."/>
            <person name="Pallen M.J."/>
        </authorList>
    </citation>
    <scope>NUCLEOTIDE SEQUENCE</scope>
    <source>
        <strain evidence="2">ChiHjej10B9-4811</strain>
    </source>
</reference>
<accession>A0A9D2UDZ3</accession>
<dbReference type="Proteomes" id="UP000823908">
    <property type="component" value="Unassembled WGS sequence"/>
</dbReference>
<gene>
    <name evidence="2" type="ORF">H9908_02115</name>
</gene>
<dbReference type="EMBL" id="DWUS01000056">
    <property type="protein sequence ID" value="HJD50657.1"/>
    <property type="molecule type" value="Genomic_DNA"/>
</dbReference>
<feature type="transmembrane region" description="Helical" evidence="1">
    <location>
        <begin position="96"/>
        <end position="118"/>
    </location>
</feature>
<dbReference type="AlphaFoldDB" id="A0A9D2UDZ3"/>
<keyword evidence="1" id="KW-0472">Membrane</keyword>
<sequence length="121" mass="12776">MSDIPQPHITGFHTANPHSAKSATILTAIGVVLLLAPVAHLLAVPLGLLGAPVAKDWVELSYDPFGANILLAIVALAPGYFCLLVALRRAPSRSRLIAAATAPTLVLLYALFAVYYYLTSI</sequence>
<name>A0A9D2UDZ3_9MICC</name>